<comment type="caution">
    <text evidence="1">The sequence shown here is derived from an EMBL/GenBank/DDBJ whole genome shotgun (WGS) entry which is preliminary data.</text>
</comment>
<proteinExistence type="predicted"/>
<sequence>MYNRLIIALDYYQETRKRIAYEYFQEDYKNRGMKLVADRDDVRENEKRQVEVQNHRMKDFRPARDDDTMVWSLLASKNLQELVKDRSKHADWGRLEREPEMLPY</sequence>
<organism evidence="1 2">
    <name type="scientific">Aureobasidium uvarum</name>
    <dbReference type="NCBI Taxonomy" id="2773716"/>
    <lineage>
        <taxon>Eukaryota</taxon>
        <taxon>Fungi</taxon>
        <taxon>Dikarya</taxon>
        <taxon>Ascomycota</taxon>
        <taxon>Pezizomycotina</taxon>
        <taxon>Dothideomycetes</taxon>
        <taxon>Dothideomycetidae</taxon>
        <taxon>Dothideales</taxon>
        <taxon>Saccotheciaceae</taxon>
        <taxon>Aureobasidium</taxon>
    </lineage>
</organism>
<keyword evidence="2" id="KW-1185">Reference proteome</keyword>
<protein>
    <submittedName>
        <fullName evidence="1">Uncharacterized protein</fullName>
    </submittedName>
</protein>
<evidence type="ECO:0000313" key="2">
    <source>
        <dbReference type="Proteomes" id="UP000745764"/>
    </source>
</evidence>
<reference evidence="1" key="1">
    <citation type="submission" date="2020-06" db="EMBL/GenBank/DDBJ databases">
        <authorList>
            <person name="Onetto C."/>
        </authorList>
    </citation>
    <scope>NUCLEOTIDE SEQUENCE</scope>
</reference>
<evidence type="ECO:0000313" key="1">
    <source>
        <dbReference type="EMBL" id="CAD0107900.1"/>
    </source>
</evidence>
<dbReference type="EMBL" id="CAINUL010000002">
    <property type="protein sequence ID" value="CAD0107900.1"/>
    <property type="molecule type" value="Genomic_DNA"/>
</dbReference>
<name>A0A9N8KGA8_9PEZI</name>
<dbReference type="Proteomes" id="UP000745764">
    <property type="component" value="Unassembled WGS sequence"/>
</dbReference>
<dbReference type="AlphaFoldDB" id="A0A9N8KGA8"/>
<accession>A0A9N8KGA8</accession>
<dbReference type="OrthoDB" id="3824135at2759"/>
<gene>
    <name evidence="1" type="ORF">AWRI4620_LOCUS2155</name>
</gene>